<dbReference type="Gene3D" id="3.20.170.30">
    <property type="match status" value="1"/>
</dbReference>
<gene>
    <name evidence="5" type="primary">kptA</name>
    <name evidence="6" type="ORF">ACFQNG_19200</name>
</gene>
<dbReference type="InterPro" id="IPR002745">
    <property type="entry name" value="Ptrans_KptA/Tpt1"/>
</dbReference>
<evidence type="ECO:0000256" key="4">
    <source>
        <dbReference type="ARBA" id="ARBA00025212"/>
    </source>
</evidence>
<keyword evidence="7" id="KW-1185">Reference proteome</keyword>
<evidence type="ECO:0000313" key="7">
    <source>
        <dbReference type="Proteomes" id="UP001596500"/>
    </source>
</evidence>
<dbReference type="Gene3D" id="1.10.10.970">
    <property type="entry name" value="RNA 2'-phosphotransferase, Tpt1/KptA family, N-terminal domain"/>
    <property type="match status" value="1"/>
</dbReference>
<protein>
    <recommendedName>
        <fullName evidence="5">Probable RNA 2'-phosphotransferase</fullName>
        <ecNumber evidence="5">2.7.1.-</ecNumber>
    </recommendedName>
</protein>
<proteinExistence type="inferred from homology"/>
<dbReference type="InterPro" id="IPR042080">
    <property type="entry name" value="RNA_2'-PTrans_N"/>
</dbReference>
<name>A0ABW2RQB7_9BACL</name>
<comment type="function">
    <text evidence="4 5">Removes the 2'-phosphate from RNA via an intermediate in which the phosphate is ADP-ribosylated by NAD followed by a presumed transesterification to release the RNA and generate ADP-ribose 1''-2''-cyclic phosphate (APPR&gt;P). May function as an ADP-ribosylase.</text>
</comment>
<dbReference type="InterPro" id="IPR042081">
    <property type="entry name" value="RNA_2'-PTrans_C"/>
</dbReference>
<dbReference type="InterPro" id="IPR022928">
    <property type="entry name" value="RNA_2'-PTrans_KptA"/>
</dbReference>
<comment type="caution">
    <text evidence="6">The sequence shown here is derived from an EMBL/GenBank/DDBJ whole genome shotgun (WGS) entry which is preliminary data.</text>
</comment>
<accession>A0ABW2RQB7</accession>
<sequence length="180" mass="20784">MKRDDVKRSKFLSKVLRHKPETIGIRLDKNGWVGVEELLNACRKHGVLLDRETLERIVETNDKRRFSFSEDGQNIRANQGHSVPIDLNLEPMEPPERLYHGTAGRYLPSIREKGLVKGKRHHVHLSADPVTARQVGKRHGKPAILQIMAREMHQDGYAFFRSANGVWLTEHVPVRYLKEK</sequence>
<dbReference type="SUPFAM" id="SSF56399">
    <property type="entry name" value="ADP-ribosylation"/>
    <property type="match status" value="1"/>
</dbReference>
<dbReference type="EMBL" id="JBHTBW010000081">
    <property type="protein sequence ID" value="MFC7443197.1"/>
    <property type="molecule type" value="Genomic_DNA"/>
</dbReference>
<dbReference type="NCBIfam" id="NF002014">
    <property type="entry name" value="PRK00819.1-4"/>
    <property type="match status" value="1"/>
</dbReference>
<evidence type="ECO:0000256" key="5">
    <source>
        <dbReference type="HAMAP-Rule" id="MF_00299"/>
    </source>
</evidence>
<dbReference type="GO" id="GO:0016740">
    <property type="term" value="F:transferase activity"/>
    <property type="evidence" value="ECO:0007669"/>
    <property type="project" value="UniProtKB-KW"/>
</dbReference>
<keyword evidence="2 5" id="KW-0808">Transferase</keyword>
<comment type="similarity">
    <text evidence="1 5">Belongs to the KptA/TPT1 family.</text>
</comment>
<organism evidence="6 7">
    <name type="scientific">Laceyella putida</name>
    <dbReference type="NCBI Taxonomy" id="110101"/>
    <lineage>
        <taxon>Bacteria</taxon>
        <taxon>Bacillati</taxon>
        <taxon>Bacillota</taxon>
        <taxon>Bacilli</taxon>
        <taxon>Bacillales</taxon>
        <taxon>Thermoactinomycetaceae</taxon>
        <taxon>Laceyella</taxon>
    </lineage>
</organism>
<evidence type="ECO:0000256" key="2">
    <source>
        <dbReference type="ARBA" id="ARBA00022679"/>
    </source>
</evidence>
<dbReference type="EC" id="2.7.1.-" evidence="5"/>
<keyword evidence="3 5" id="KW-0520">NAD</keyword>
<dbReference type="HAMAP" id="MF_00299">
    <property type="entry name" value="KptA"/>
    <property type="match status" value="1"/>
</dbReference>
<evidence type="ECO:0000256" key="3">
    <source>
        <dbReference type="ARBA" id="ARBA00023027"/>
    </source>
</evidence>
<reference evidence="7" key="1">
    <citation type="journal article" date="2019" name="Int. J. Syst. Evol. Microbiol.">
        <title>The Global Catalogue of Microorganisms (GCM) 10K type strain sequencing project: providing services to taxonomists for standard genome sequencing and annotation.</title>
        <authorList>
            <consortium name="The Broad Institute Genomics Platform"/>
            <consortium name="The Broad Institute Genome Sequencing Center for Infectious Disease"/>
            <person name="Wu L."/>
            <person name="Ma J."/>
        </authorList>
    </citation>
    <scope>NUCLEOTIDE SEQUENCE [LARGE SCALE GENOMIC DNA]</scope>
    <source>
        <strain evidence="7">CGMCC 1.12942</strain>
    </source>
</reference>
<dbReference type="Proteomes" id="UP001596500">
    <property type="component" value="Unassembled WGS sequence"/>
</dbReference>
<dbReference type="RefSeq" id="WP_379867524.1">
    <property type="nucleotide sequence ID" value="NZ_JBHTBW010000081.1"/>
</dbReference>
<dbReference type="Pfam" id="PF01885">
    <property type="entry name" value="PTS_2-RNA"/>
    <property type="match status" value="1"/>
</dbReference>
<evidence type="ECO:0000313" key="6">
    <source>
        <dbReference type="EMBL" id="MFC7443197.1"/>
    </source>
</evidence>
<dbReference type="PANTHER" id="PTHR12684">
    <property type="entry name" value="PUTATIVE PHOSPHOTRANSFERASE"/>
    <property type="match status" value="1"/>
</dbReference>
<dbReference type="PANTHER" id="PTHR12684:SF2">
    <property type="entry name" value="TRNA 2'-PHOSPHOTRANSFERASE 1"/>
    <property type="match status" value="1"/>
</dbReference>
<evidence type="ECO:0000256" key="1">
    <source>
        <dbReference type="ARBA" id="ARBA00009836"/>
    </source>
</evidence>